<dbReference type="Pfam" id="PF00085">
    <property type="entry name" value="Thioredoxin"/>
    <property type="match status" value="1"/>
</dbReference>
<feature type="active site" description="Nucleophile" evidence="8">
    <location>
        <position position="32"/>
    </location>
</feature>
<evidence type="ECO:0000256" key="1">
    <source>
        <dbReference type="ARBA" id="ARBA00008987"/>
    </source>
</evidence>
<keyword evidence="5 9" id="KW-0676">Redox-active center</keyword>
<feature type="domain" description="Thioredoxin" evidence="10">
    <location>
        <begin position="1"/>
        <end position="104"/>
    </location>
</feature>
<dbReference type="GO" id="GO:0015035">
    <property type="term" value="F:protein-disulfide reductase activity"/>
    <property type="evidence" value="ECO:0007669"/>
    <property type="project" value="UniProtKB-UniRule"/>
</dbReference>
<comment type="caution">
    <text evidence="11">The sequence shown here is derived from an EMBL/GenBank/DDBJ whole genome shotgun (WGS) entry which is preliminary data.</text>
</comment>
<sequence length="104" mass="11780">MIEVTAETFERDVLGSDRPVLLDFWAEWCPPCKMISPILEEIDREYGDKVVIAKIDVDEHPSIALRYDVIGLPTLNLYRDGEVVHQIKGARPKRAIVDGIAPHI</sequence>
<dbReference type="InterPro" id="IPR013766">
    <property type="entry name" value="Thioredoxin_domain"/>
</dbReference>
<dbReference type="RefSeq" id="WP_137246905.1">
    <property type="nucleotide sequence ID" value="NZ_SZQA01000008.1"/>
</dbReference>
<protein>
    <recommendedName>
        <fullName evidence="6 7">Thioredoxin</fullName>
    </recommendedName>
</protein>
<dbReference type="PANTHER" id="PTHR45663:SF11">
    <property type="entry name" value="GEO12009P1"/>
    <property type="match status" value="1"/>
</dbReference>
<evidence type="ECO:0000256" key="8">
    <source>
        <dbReference type="PIRSR" id="PIRSR000077-1"/>
    </source>
</evidence>
<dbReference type="OrthoDB" id="9790390at2"/>
<feature type="site" description="Contributes to redox potential value" evidence="8">
    <location>
        <position position="31"/>
    </location>
</feature>
<dbReference type="PROSITE" id="PS51352">
    <property type="entry name" value="THIOREDOXIN_2"/>
    <property type="match status" value="1"/>
</dbReference>
<proteinExistence type="inferred from homology"/>
<dbReference type="PANTHER" id="PTHR45663">
    <property type="entry name" value="GEO12009P1"/>
    <property type="match status" value="1"/>
</dbReference>
<keyword evidence="3" id="KW-0249">Electron transport</keyword>
<dbReference type="Gene3D" id="3.40.30.10">
    <property type="entry name" value="Glutaredoxin"/>
    <property type="match status" value="1"/>
</dbReference>
<evidence type="ECO:0000256" key="5">
    <source>
        <dbReference type="ARBA" id="ARBA00023284"/>
    </source>
</evidence>
<dbReference type="InterPro" id="IPR005746">
    <property type="entry name" value="Thioredoxin"/>
</dbReference>
<feature type="site" description="Contributes to redox potential value" evidence="8">
    <location>
        <position position="30"/>
    </location>
</feature>
<dbReference type="NCBIfam" id="TIGR01068">
    <property type="entry name" value="thioredoxin"/>
    <property type="match status" value="1"/>
</dbReference>
<accession>A0A4U3MK52</accession>
<evidence type="ECO:0000313" key="11">
    <source>
        <dbReference type="EMBL" id="TKK88982.1"/>
    </source>
</evidence>
<feature type="disulfide bond" description="Redox-active" evidence="9">
    <location>
        <begin position="29"/>
        <end position="32"/>
    </location>
</feature>
<evidence type="ECO:0000259" key="10">
    <source>
        <dbReference type="PROSITE" id="PS51352"/>
    </source>
</evidence>
<evidence type="ECO:0000256" key="4">
    <source>
        <dbReference type="ARBA" id="ARBA00023157"/>
    </source>
</evidence>
<evidence type="ECO:0000256" key="6">
    <source>
        <dbReference type="NCBIfam" id="TIGR01068"/>
    </source>
</evidence>
<dbReference type="GO" id="GO:0045454">
    <property type="term" value="P:cell redox homeostasis"/>
    <property type="evidence" value="ECO:0007669"/>
    <property type="project" value="TreeGrafter"/>
</dbReference>
<comment type="similarity">
    <text evidence="1 7">Belongs to the thioredoxin family.</text>
</comment>
<evidence type="ECO:0000256" key="7">
    <source>
        <dbReference type="PIRNR" id="PIRNR000077"/>
    </source>
</evidence>
<feature type="active site" description="Nucleophile" evidence="8">
    <location>
        <position position="29"/>
    </location>
</feature>
<dbReference type="PRINTS" id="PR00421">
    <property type="entry name" value="THIOREDOXIN"/>
</dbReference>
<evidence type="ECO:0000313" key="12">
    <source>
        <dbReference type="Proteomes" id="UP000308705"/>
    </source>
</evidence>
<keyword evidence="12" id="KW-1185">Reference proteome</keyword>
<evidence type="ECO:0000256" key="3">
    <source>
        <dbReference type="ARBA" id="ARBA00022982"/>
    </source>
</evidence>
<evidence type="ECO:0000256" key="9">
    <source>
        <dbReference type="PIRSR" id="PIRSR000077-4"/>
    </source>
</evidence>
<dbReference type="GO" id="GO:0005829">
    <property type="term" value="C:cytosol"/>
    <property type="evidence" value="ECO:0007669"/>
    <property type="project" value="TreeGrafter"/>
</dbReference>
<keyword evidence="4 9" id="KW-1015">Disulfide bond</keyword>
<dbReference type="EMBL" id="SZQA01000008">
    <property type="protein sequence ID" value="TKK88982.1"/>
    <property type="molecule type" value="Genomic_DNA"/>
</dbReference>
<feature type="site" description="Deprotonates C-terminal active site Cys" evidence="8">
    <location>
        <position position="23"/>
    </location>
</feature>
<dbReference type="FunFam" id="3.40.30.10:FF:000001">
    <property type="entry name" value="Thioredoxin"/>
    <property type="match status" value="1"/>
</dbReference>
<dbReference type="AlphaFoldDB" id="A0A4U3MK52"/>
<dbReference type="InterPro" id="IPR017937">
    <property type="entry name" value="Thioredoxin_CS"/>
</dbReference>
<keyword evidence="2" id="KW-0813">Transport</keyword>
<evidence type="ECO:0000256" key="2">
    <source>
        <dbReference type="ARBA" id="ARBA00022448"/>
    </source>
</evidence>
<gene>
    <name evidence="11" type="primary">trxA</name>
    <name evidence="11" type="ORF">FDA94_10690</name>
</gene>
<organism evidence="11 12">
    <name type="scientific">Herbidospora galbida</name>
    <dbReference type="NCBI Taxonomy" id="2575442"/>
    <lineage>
        <taxon>Bacteria</taxon>
        <taxon>Bacillati</taxon>
        <taxon>Actinomycetota</taxon>
        <taxon>Actinomycetes</taxon>
        <taxon>Streptosporangiales</taxon>
        <taxon>Streptosporangiaceae</taxon>
        <taxon>Herbidospora</taxon>
    </lineage>
</organism>
<dbReference type="SUPFAM" id="SSF52833">
    <property type="entry name" value="Thioredoxin-like"/>
    <property type="match status" value="1"/>
</dbReference>
<dbReference type="InterPro" id="IPR036249">
    <property type="entry name" value="Thioredoxin-like_sf"/>
</dbReference>
<reference evidence="11 12" key="1">
    <citation type="submission" date="2019-04" db="EMBL/GenBank/DDBJ databases">
        <title>Herbidospora sp. NEAU-GS14.nov., a novel actinomycete isolated from soil.</title>
        <authorList>
            <person name="Han L."/>
        </authorList>
    </citation>
    <scope>NUCLEOTIDE SEQUENCE [LARGE SCALE GENOMIC DNA]</scope>
    <source>
        <strain evidence="11 12">NEAU-GS14</strain>
    </source>
</reference>
<dbReference type="CDD" id="cd02947">
    <property type="entry name" value="TRX_family"/>
    <property type="match status" value="1"/>
</dbReference>
<name>A0A4U3MK52_9ACTN</name>
<dbReference type="Proteomes" id="UP000308705">
    <property type="component" value="Unassembled WGS sequence"/>
</dbReference>
<dbReference type="PIRSF" id="PIRSF000077">
    <property type="entry name" value="Thioredoxin"/>
    <property type="match status" value="1"/>
</dbReference>
<dbReference type="PROSITE" id="PS00194">
    <property type="entry name" value="THIOREDOXIN_1"/>
    <property type="match status" value="1"/>
</dbReference>